<dbReference type="GO" id="GO:0016151">
    <property type="term" value="F:nickel cation binding"/>
    <property type="evidence" value="ECO:0007669"/>
    <property type="project" value="InterPro"/>
</dbReference>
<evidence type="ECO:0000313" key="2">
    <source>
        <dbReference type="EMBL" id="ARN81858.1"/>
    </source>
</evidence>
<feature type="binding site" evidence="1">
    <location>
        <position position="359"/>
    </location>
    <ligand>
        <name>Ni(2+)</name>
        <dbReference type="ChEBI" id="CHEBI:49786"/>
    </ligand>
</feature>
<dbReference type="EMBL" id="CP019948">
    <property type="protein sequence ID" value="ARN81858.1"/>
    <property type="molecule type" value="Genomic_DNA"/>
</dbReference>
<dbReference type="KEGG" id="mbry:B1812_13060"/>
<dbReference type="Gene3D" id="1.10.645.10">
    <property type="entry name" value="Cytochrome-c3 Hydrogenase, chain B"/>
    <property type="match status" value="2"/>
</dbReference>
<keyword evidence="1" id="KW-0460">Magnesium</keyword>
<dbReference type="STRING" id="655015.B1812_13060"/>
<dbReference type="OrthoDB" id="9157196at2"/>
<accession>A0A1W6MW81</accession>
<dbReference type="SUPFAM" id="SSF56762">
    <property type="entry name" value="HydB/Nqo4-like"/>
    <property type="match status" value="1"/>
</dbReference>
<dbReference type="PANTHER" id="PTHR42958">
    <property type="entry name" value="HYDROGENASE-2 LARGE CHAIN"/>
    <property type="match status" value="1"/>
</dbReference>
<name>A0A1W6MW81_9HYPH</name>
<protein>
    <recommendedName>
        <fullName evidence="4">Hydrogenase</fullName>
    </recommendedName>
</protein>
<dbReference type="PANTHER" id="PTHR42958:SF4">
    <property type="entry name" value="HYDROGENASE EXPRESSION_FORMATION PROTEIN HUPK"/>
    <property type="match status" value="1"/>
</dbReference>
<keyword evidence="1" id="KW-0479">Metal-binding</keyword>
<proteinExistence type="predicted"/>
<gene>
    <name evidence="2" type="ORF">B1812_13060</name>
</gene>
<dbReference type="RefSeq" id="WP_085771976.1">
    <property type="nucleotide sequence ID" value="NZ_AP027149.1"/>
</dbReference>
<dbReference type="InterPro" id="IPR001501">
    <property type="entry name" value="Ni-dep_hyd_lsu"/>
</dbReference>
<reference evidence="2 3" key="1">
    <citation type="submission" date="2017-02" db="EMBL/GenBank/DDBJ databases">
        <authorList>
            <person name="Peterson S.W."/>
        </authorList>
    </citation>
    <scope>NUCLEOTIDE SEQUENCE [LARGE SCALE GENOMIC DNA]</scope>
    <source>
        <strain evidence="2 3">S285</strain>
    </source>
</reference>
<comment type="cofactor">
    <cofactor evidence="1">
        <name>Ni(2+)</name>
        <dbReference type="ChEBI" id="CHEBI:49786"/>
    </cofactor>
</comment>
<sequence>MNAVGGIVDASQDGLTIIVEVADGRVCAARISSTRRTDLSRLFVGRPADEAPLLAERIFALCGAAHRVVAARAIASARGEPVPAQRNRSDAIALAAERLGASLRSNMILALQRESKSADLELVRPLGELLSLLRDLCAQSFARAPGAAEAARLLIVRIRASGHALGLAAEGAEPAYPLAFRQLEKEFAASEPLAITAPDSLGDADDLEIMQRARAAGASFAVAPSLEGRAPETGAFARRWAETDFSKGALAARFQARMIDIAECLSELEGAERDFPAACHAFSPALREGFAAAETSRGRLCHWVRLSVDGRIADHQIVAPTEWNFHPTGPFIETLLGASMSRGCAERRIVQLASLFDPCAPFRVEVREHGHA</sequence>
<dbReference type="AlphaFoldDB" id="A0A1W6MW81"/>
<keyword evidence="3" id="KW-1185">Reference proteome</keyword>
<evidence type="ECO:0000313" key="3">
    <source>
        <dbReference type="Proteomes" id="UP000193978"/>
    </source>
</evidence>
<keyword evidence="1" id="KW-0533">Nickel</keyword>
<dbReference type="InterPro" id="IPR029014">
    <property type="entry name" value="NiFe-Hase_large"/>
</dbReference>
<dbReference type="Proteomes" id="UP000193978">
    <property type="component" value="Chromosome"/>
</dbReference>
<feature type="binding site" evidence="1">
    <location>
        <position position="317"/>
    </location>
    <ligand>
        <name>Mg(2+)</name>
        <dbReference type="ChEBI" id="CHEBI:18420"/>
    </ligand>
</feature>
<dbReference type="Pfam" id="PF00374">
    <property type="entry name" value="NiFeSe_Hases"/>
    <property type="match status" value="1"/>
</dbReference>
<organism evidence="2 3">
    <name type="scientific">Methylocystis bryophila</name>
    <dbReference type="NCBI Taxonomy" id="655015"/>
    <lineage>
        <taxon>Bacteria</taxon>
        <taxon>Pseudomonadati</taxon>
        <taxon>Pseudomonadota</taxon>
        <taxon>Alphaproteobacteria</taxon>
        <taxon>Hyphomicrobiales</taxon>
        <taxon>Methylocystaceae</taxon>
        <taxon>Methylocystis</taxon>
    </lineage>
</organism>
<evidence type="ECO:0008006" key="4">
    <source>
        <dbReference type="Google" id="ProtNLM"/>
    </source>
</evidence>
<evidence type="ECO:0000256" key="1">
    <source>
        <dbReference type="PIRSR" id="PIRSR601501-1"/>
    </source>
</evidence>
<dbReference type="InterPro" id="IPR050867">
    <property type="entry name" value="NiFe/NiFeSe_hydrgnase_LSU"/>
</dbReference>